<dbReference type="STRING" id="3635.A0A1U8IG45"/>
<organism evidence="2 3">
    <name type="scientific">Gossypium hirsutum</name>
    <name type="common">Upland cotton</name>
    <name type="synonym">Gossypium mexicanum</name>
    <dbReference type="NCBI Taxonomy" id="3635"/>
    <lineage>
        <taxon>Eukaryota</taxon>
        <taxon>Viridiplantae</taxon>
        <taxon>Streptophyta</taxon>
        <taxon>Embryophyta</taxon>
        <taxon>Tracheophyta</taxon>
        <taxon>Spermatophyta</taxon>
        <taxon>Magnoliopsida</taxon>
        <taxon>eudicotyledons</taxon>
        <taxon>Gunneridae</taxon>
        <taxon>Pentapetalae</taxon>
        <taxon>rosids</taxon>
        <taxon>malvids</taxon>
        <taxon>Malvales</taxon>
        <taxon>Malvaceae</taxon>
        <taxon>Malvoideae</taxon>
        <taxon>Gossypium</taxon>
    </lineage>
</organism>
<evidence type="ECO:0000313" key="2">
    <source>
        <dbReference type="Proteomes" id="UP000818029"/>
    </source>
</evidence>
<reference evidence="2" key="1">
    <citation type="journal article" date="2020" name="Nat. Genet.">
        <title>Genomic diversifications of five Gossypium allopolyploid species and their impact on cotton improvement.</title>
        <authorList>
            <person name="Chen Z.J."/>
            <person name="Sreedasyam A."/>
            <person name="Ando A."/>
            <person name="Song Q."/>
            <person name="De Santiago L.M."/>
            <person name="Hulse-Kemp A.M."/>
            <person name="Ding M."/>
            <person name="Ye W."/>
            <person name="Kirkbride R.C."/>
            <person name="Jenkins J."/>
            <person name="Plott C."/>
            <person name="Lovell J."/>
            <person name="Lin Y.M."/>
            <person name="Vaughn R."/>
            <person name="Liu B."/>
            <person name="Simpson S."/>
            <person name="Scheffler B.E."/>
            <person name="Wen L."/>
            <person name="Saski C.A."/>
            <person name="Grover C.E."/>
            <person name="Hu G."/>
            <person name="Conover J.L."/>
            <person name="Carlson J.W."/>
            <person name="Shu S."/>
            <person name="Boston L.B."/>
            <person name="Williams M."/>
            <person name="Peterson D.G."/>
            <person name="McGee K."/>
            <person name="Jones D.C."/>
            <person name="Wendel J.F."/>
            <person name="Stelly D.M."/>
            <person name="Grimwood J."/>
            <person name="Schmutz J."/>
        </authorList>
    </citation>
    <scope>NUCLEOTIDE SEQUENCE [LARGE SCALE GENOMIC DNA]</scope>
    <source>
        <strain evidence="2">cv. TM-1</strain>
    </source>
</reference>
<name>A0A1U8IG45_GOSHI</name>
<dbReference type="InterPro" id="IPR021109">
    <property type="entry name" value="Peptidase_aspartic_dom_sf"/>
</dbReference>
<reference evidence="3" key="2">
    <citation type="submission" date="2025-08" db="UniProtKB">
        <authorList>
            <consortium name="RefSeq"/>
        </authorList>
    </citation>
    <scope>IDENTIFICATION</scope>
</reference>
<dbReference type="PANTHER" id="PTHR15503">
    <property type="entry name" value="LDOC1 RELATED"/>
    <property type="match status" value="1"/>
</dbReference>
<dbReference type="KEGG" id="ghi:107894579"/>
<feature type="domain" description="Retrotransposon gag" evidence="1">
    <location>
        <begin position="15"/>
        <end position="91"/>
    </location>
</feature>
<dbReference type="Pfam" id="PF08284">
    <property type="entry name" value="RVP_2"/>
    <property type="match status" value="1"/>
</dbReference>
<dbReference type="InterPro" id="IPR032567">
    <property type="entry name" value="RTL1-rel"/>
</dbReference>
<dbReference type="InterPro" id="IPR005162">
    <property type="entry name" value="Retrotrans_gag_dom"/>
</dbReference>
<proteinExistence type="predicted"/>
<evidence type="ECO:0000313" key="3">
    <source>
        <dbReference type="RefSeq" id="XP_016675328.1"/>
    </source>
</evidence>
<accession>A0A1U8IG45</accession>
<dbReference type="Gene3D" id="2.40.70.10">
    <property type="entry name" value="Acid Proteases"/>
    <property type="match status" value="1"/>
</dbReference>
<dbReference type="Proteomes" id="UP000818029">
    <property type="component" value="Chromosome A13"/>
</dbReference>
<sequence>MDDLDCTPEQRLKGVVSLLKDEAYQWWLIVKQGTQPDRLTWEFFKNAFQGKYMGASYVDSQRREFLNLTQGDKTVAEYEAEFLQLSRYVQEGARFAVLVEKANIAENVKRVERQNCEIDKGRNKRVWEPSGSAIGPKKKARIDGPSRVGASVATFRSQPCIVCGKRHQGECWRGYQQPLRGRGQARGGNGICHGRGAPSRGAGPTEVPYIALLDVGSMHSYIACTVSETLGVMCENTMSKITVLSPLGQSVRVNKLFKDIPLEVQGRIFLADLMELYFGEFNIILGMAWLVKHQGASELSFKCDSALRVEKLVHKGCEAYLAYVCATGFEGSSVKNIRIIKDFSDVFPDELLGLPPNREVRFRIELLPGTALVSIASYRMAPNELVELKAQI</sequence>
<evidence type="ECO:0000259" key="1">
    <source>
        <dbReference type="Pfam" id="PF03732"/>
    </source>
</evidence>
<dbReference type="PANTHER" id="PTHR15503:SF45">
    <property type="entry name" value="RNA-DIRECTED DNA POLYMERASE HOMOLOG"/>
    <property type="match status" value="1"/>
</dbReference>
<protein>
    <recommendedName>
        <fullName evidence="1">Retrotransposon gag domain-containing protein</fullName>
    </recommendedName>
</protein>
<dbReference type="GeneID" id="107894579"/>
<dbReference type="Pfam" id="PF03732">
    <property type="entry name" value="Retrotrans_gag"/>
    <property type="match status" value="1"/>
</dbReference>
<dbReference type="PaxDb" id="3635-A0A1U8IG45"/>
<gene>
    <name evidence="3" type="primary">LOC107894579</name>
</gene>
<dbReference type="RefSeq" id="XP_016675328.1">
    <property type="nucleotide sequence ID" value="XM_016819839.1"/>
</dbReference>
<dbReference type="AlphaFoldDB" id="A0A1U8IG45"/>
<keyword evidence="2" id="KW-1185">Reference proteome</keyword>
<dbReference type="CDD" id="cd00303">
    <property type="entry name" value="retropepsin_like"/>
    <property type="match status" value="1"/>
</dbReference>